<keyword evidence="4" id="KW-1185">Reference proteome</keyword>
<feature type="domain" description="DUF6532" evidence="2">
    <location>
        <begin position="186"/>
        <end position="369"/>
    </location>
</feature>
<evidence type="ECO:0000259" key="2">
    <source>
        <dbReference type="Pfam" id="PF20149"/>
    </source>
</evidence>
<reference evidence="3" key="1">
    <citation type="submission" date="2023-03" db="EMBL/GenBank/DDBJ databases">
        <title>Massive genome expansion in bonnet fungi (Mycena s.s.) driven by repeated elements and novel gene families across ecological guilds.</title>
        <authorList>
            <consortium name="Lawrence Berkeley National Laboratory"/>
            <person name="Harder C.B."/>
            <person name="Miyauchi S."/>
            <person name="Viragh M."/>
            <person name="Kuo A."/>
            <person name="Thoen E."/>
            <person name="Andreopoulos B."/>
            <person name="Lu D."/>
            <person name="Skrede I."/>
            <person name="Drula E."/>
            <person name="Henrissat B."/>
            <person name="Morin E."/>
            <person name="Kohler A."/>
            <person name="Barry K."/>
            <person name="LaButti K."/>
            <person name="Morin E."/>
            <person name="Salamov A."/>
            <person name="Lipzen A."/>
            <person name="Mereny Z."/>
            <person name="Hegedus B."/>
            <person name="Baldrian P."/>
            <person name="Stursova M."/>
            <person name="Weitz H."/>
            <person name="Taylor A."/>
            <person name="Grigoriev I.V."/>
            <person name="Nagy L.G."/>
            <person name="Martin F."/>
            <person name="Kauserud H."/>
        </authorList>
    </citation>
    <scope>NUCLEOTIDE SEQUENCE</scope>
    <source>
        <strain evidence="3">9144</strain>
    </source>
</reference>
<name>A0AAD6VKF5_9AGAR</name>
<dbReference type="Pfam" id="PF20149">
    <property type="entry name" value="DUF6532"/>
    <property type="match status" value="1"/>
</dbReference>
<dbReference type="Proteomes" id="UP001219525">
    <property type="component" value="Unassembled WGS sequence"/>
</dbReference>
<evidence type="ECO:0000313" key="4">
    <source>
        <dbReference type="Proteomes" id="UP001219525"/>
    </source>
</evidence>
<feature type="compositionally biased region" description="Basic residues" evidence="1">
    <location>
        <begin position="80"/>
        <end position="91"/>
    </location>
</feature>
<organism evidence="3 4">
    <name type="scientific">Mycena pura</name>
    <dbReference type="NCBI Taxonomy" id="153505"/>
    <lineage>
        <taxon>Eukaryota</taxon>
        <taxon>Fungi</taxon>
        <taxon>Dikarya</taxon>
        <taxon>Basidiomycota</taxon>
        <taxon>Agaricomycotina</taxon>
        <taxon>Agaricomycetes</taxon>
        <taxon>Agaricomycetidae</taxon>
        <taxon>Agaricales</taxon>
        <taxon>Marasmiineae</taxon>
        <taxon>Mycenaceae</taxon>
        <taxon>Mycena</taxon>
    </lineage>
</organism>
<feature type="region of interest" description="Disordered" evidence="1">
    <location>
        <begin position="16"/>
        <end position="155"/>
    </location>
</feature>
<dbReference type="EMBL" id="JARJCW010000024">
    <property type="protein sequence ID" value="KAJ7212296.1"/>
    <property type="molecule type" value="Genomic_DNA"/>
</dbReference>
<sequence>MKAQVAVLEKKFKKQKKDLAQKAAADDNDADPGMNSRAKKSKRVACLPPRPSLSSPTSVPQIRTLGIVSAAPAKPAMPPKPKKAQAPKPRPRNSLMVPPSALPSSDPPPSLPSPLNGAAVGTPAVPGSPSIGEKRPASSRPGSPAPKHPKQKLEEPPFIANFVAGPKPKAADYAVPADAVIVRGANHYGALVLTSDAAPGSAKCEVWQQKTFKEAGKVIGQRYAYTPHVGKIIGARGPAVRGKKVDAMRPLVVTLFDFKMSKNTVEITANKEKAAKLLHKPYVFHYKARSLFWNLLLLIYAKDQEASPATGFAEHPIFDQVRSDTIFANSRSIGVVFSDLFNPLTLECIALDITVLHHCIKEWTMDNYATHLVAVKKWSKLNEKAVLKLRRKITFVAVQDDMTRDTENDGMDAAQEAALRAELAGLSEDSGNE</sequence>
<gene>
    <name evidence="3" type="ORF">GGX14DRAFT_393866</name>
</gene>
<comment type="caution">
    <text evidence="3">The sequence shown here is derived from an EMBL/GenBank/DDBJ whole genome shotgun (WGS) entry which is preliminary data.</text>
</comment>
<evidence type="ECO:0000256" key="1">
    <source>
        <dbReference type="SAM" id="MobiDB-lite"/>
    </source>
</evidence>
<protein>
    <recommendedName>
        <fullName evidence="2">DUF6532 domain-containing protein</fullName>
    </recommendedName>
</protein>
<proteinExistence type="predicted"/>
<accession>A0AAD6VKF5</accession>
<evidence type="ECO:0000313" key="3">
    <source>
        <dbReference type="EMBL" id="KAJ7212296.1"/>
    </source>
</evidence>
<dbReference type="AlphaFoldDB" id="A0AAD6VKF5"/>
<dbReference type="InterPro" id="IPR045341">
    <property type="entry name" value="DUF6532"/>
</dbReference>